<evidence type="ECO:0000259" key="9">
    <source>
        <dbReference type="Pfam" id="PF12161"/>
    </source>
</evidence>
<evidence type="ECO:0000256" key="7">
    <source>
        <dbReference type="ARBA" id="ARBA00047942"/>
    </source>
</evidence>
<dbReference type="AlphaFoldDB" id="C7RSU2"/>
<dbReference type="InterPro" id="IPR038333">
    <property type="entry name" value="T1MK-like_N_sf"/>
</dbReference>
<dbReference type="PANTHER" id="PTHR42998">
    <property type="entry name" value="TYPE I RESTRICTION ENZYME HINDVIIP M PROTEIN-RELATED"/>
    <property type="match status" value="1"/>
</dbReference>
<evidence type="ECO:0000256" key="5">
    <source>
        <dbReference type="ARBA" id="ARBA00022691"/>
    </source>
</evidence>
<comment type="catalytic activity">
    <reaction evidence="7">
        <text>a 2'-deoxyadenosine in DNA + S-adenosyl-L-methionine = an N(6)-methyl-2'-deoxyadenosine in DNA + S-adenosyl-L-homocysteine + H(+)</text>
        <dbReference type="Rhea" id="RHEA:15197"/>
        <dbReference type="Rhea" id="RHEA-COMP:12418"/>
        <dbReference type="Rhea" id="RHEA-COMP:12419"/>
        <dbReference type="ChEBI" id="CHEBI:15378"/>
        <dbReference type="ChEBI" id="CHEBI:57856"/>
        <dbReference type="ChEBI" id="CHEBI:59789"/>
        <dbReference type="ChEBI" id="CHEBI:90615"/>
        <dbReference type="ChEBI" id="CHEBI:90616"/>
        <dbReference type="EC" id="2.1.1.72"/>
    </reaction>
</comment>
<dbReference type="EMBL" id="CP001715">
    <property type="protein sequence ID" value="ACV35994.1"/>
    <property type="molecule type" value="Genomic_DNA"/>
</dbReference>
<organism evidence="10">
    <name type="scientific">Accumulibacter regalis</name>
    <dbReference type="NCBI Taxonomy" id="522306"/>
    <lineage>
        <taxon>Bacteria</taxon>
        <taxon>Pseudomonadati</taxon>
        <taxon>Pseudomonadota</taxon>
        <taxon>Betaproteobacteria</taxon>
        <taxon>Candidatus Accumulibacter</taxon>
    </lineage>
</organism>
<dbReference type="PANTHER" id="PTHR42998:SF1">
    <property type="entry name" value="TYPE I RESTRICTION ENZYME HINDI METHYLASE SUBUNIT"/>
    <property type="match status" value="1"/>
</dbReference>
<accession>C7RSU2</accession>
<keyword evidence="6" id="KW-0680">Restriction system</keyword>
<dbReference type="OrthoDB" id="9784823at2"/>
<reference evidence="10" key="1">
    <citation type="submission" date="2009-08" db="EMBL/GenBank/DDBJ databases">
        <authorList>
            <consortium name="US DOE Joint Genome Institute"/>
            <person name="Lucas S."/>
            <person name="Copeland A."/>
            <person name="Lapidus A."/>
            <person name="Glavina del Rio T."/>
            <person name="Dalin E."/>
            <person name="Tice H."/>
            <person name="Bruce D."/>
            <person name="Barry K."/>
            <person name="Pitluck S."/>
            <person name="Lowry S."/>
            <person name="Larimer F."/>
            <person name="Land M."/>
            <person name="Hauser L."/>
            <person name="Kyrpides N."/>
            <person name="Ivanova N."/>
            <person name="McMahon K.D."/>
            <person name="Hugenholtz P."/>
        </authorList>
    </citation>
    <scope>NUCLEOTIDE SEQUENCE</scope>
    <source>
        <strain evidence="10">UW-1</strain>
    </source>
</reference>
<evidence type="ECO:0000256" key="1">
    <source>
        <dbReference type="ARBA" id="ARBA00006594"/>
    </source>
</evidence>
<evidence type="ECO:0000256" key="3">
    <source>
        <dbReference type="ARBA" id="ARBA00022603"/>
    </source>
</evidence>
<dbReference type="HOGENOM" id="CLU_013049_4_1_4"/>
<feature type="domain" description="DNA methylase adenine-specific" evidence="8">
    <location>
        <begin position="164"/>
        <end position="499"/>
    </location>
</feature>
<dbReference type="GO" id="GO:0009307">
    <property type="term" value="P:DNA restriction-modification system"/>
    <property type="evidence" value="ECO:0007669"/>
    <property type="project" value="UniProtKB-KW"/>
</dbReference>
<dbReference type="SUPFAM" id="SSF53335">
    <property type="entry name" value="S-adenosyl-L-methionine-dependent methyltransferases"/>
    <property type="match status" value="1"/>
</dbReference>
<dbReference type="REBASE" id="21872">
    <property type="entry name" value="M.AphORF2711P"/>
</dbReference>
<keyword evidence="3 10" id="KW-0489">Methyltransferase</keyword>
<dbReference type="PRINTS" id="PR00507">
    <property type="entry name" value="N12N6MTFRASE"/>
</dbReference>
<evidence type="ECO:0000313" key="10">
    <source>
        <dbReference type="EMBL" id="ACV35994.1"/>
    </source>
</evidence>
<proteinExistence type="inferred from homology"/>
<dbReference type="GO" id="GO:0009007">
    <property type="term" value="F:site-specific DNA-methyltransferase (adenine-specific) activity"/>
    <property type="evidence" value="ECO:0007669"/>
    <property type="project" value="UniProtKB-EC"/>
</dbReference>
<keyword evidence="4" id="KW-0808">Transferase</keyword>
<protein>
    <recommendedName>
        <fullName evidence="2">site-specific DNA-methyltransferase (adenine-specific)</fullName>
        <ecNumber evidence="2">2.1.1.72</ecNumber>
    </recommendedName>
</protein>
<dbReference type="Pfam" id="PF12161">
    <property type="entry name" value="HsdM_N"/>
    <property type="match status" value="1"/>
</dbReference>
<dbReference type="GO" id="GO:0003677">
    <property type="term" value="F:DNA binding"/>
    <property type="evidence" value="ECO:0007669"/>
    <property type="project" value="InterPro"/>
</dbReference>
<keyword evidence="5" id="KW-0949">S-adenosyl-L-methionine</keyword>
<dbReference type="InterPro" id="IPR022749">
    <property type="entry name" value="D12N6_MeTrfase_N"/>
</dbReference>
<dbReference type="GO" id="GO:0032259">
    <property type="term" value="P:methylation"/>
    <property type="evidence" value="ECO:0007669"/>
    <property type="project" value="UniProtKB-KW"/>
</dbReference>
<dbReference type="KEGG" id="app:CAP2UW1_2711"/>
<evidence type="ECO:0000256" key="2">
    <source>
        <dbReference type="ARBA" id="ARBA00011900"/>
    </source>
</evidence>
<dbReference type="EC" id="2.1.1.72" evidence="2"/>
<dbReference type="InterPro" id="IPR029063">
    <property type="entry name" value="SAM-dependent_MTases_sf"/>
</dbReference>
<dbReference type="Gene3D" id="1.20.1260.30">
    <property type="match status" value="1"/>
</dbReference>
<dbReference type="eggNOG" id="COG0286">
    <property type="taxonomic scope" value="Bacteria"/>
</dbReference>
<sequence>MAKTPARKNDSSANLGFEAKLWLAADKLRNNMDAAEYKHVVLGLIFLKYISDTFDEHHARLVAGSVAKSGDYEGANPEDEDEYLAANVFWVPVDARWAQIQSRAKLPSIGKDVDDAMVALERDNPRLKGALNKNYGRADLDKHRLGELIDLIGSIQLADVASRSKDLLGRVFEYFLTQFASAEGKNGGQFYTPSCVVRVLVEMLAPYKGRIYDPCCGSGGMFVQSEKFVEAHGGQLGDISIYGQESNPTTRRLAIMNLALRGIEADFGVENADTFRRDLHPDLRADYVLANPPFNDSDWFRKDDDVRWQFGVPPKGNANFAWVQHFIHHLAPAGFAGFVLANGSMSSNQSGEGDIRQQLIEADLVDCMVALPGQLFYSTQIPVCLWFLTKSKAAEAKRHFRERRKQTLFIDARKLGTLIDRVHRELTDADLQKIVTTYHAWRGDRVSHSPRAGEGRGEGATAYEDLAGFCKSATTAEIAGHGFVLTPGRYVGAEEVEDDGEPFAEKMPRLVAELHAQFAESAKLESAIKANMEKLGYGL</sequence>
<dbReference type="Gene3D" id="3.40.50.150">
    <property type="entry name" value="Vaccinia Virus protein VP39"/>
    <property type="match status" value="1"/>
</dbReference>
<evidence type="ECO:0000256" key="6">
    <source>
        <dbReference type="ARBA" id="ARBA00022747"/>
    </source>
</evidence>
<dbReference type="InterPro" id="IPR003356">
    <property type="entry name" value="DNA_methylase_A-5"/>
</dbReference>
<evidence type="ECO:0000259" key="8">
    <source>
        <dbReference type="Pfam" id="PF02384"/>
    </source>
</evidence>
<evidence type="ECO:0000256" key="4">
    <source>
        <dbReference type="ARBA" id="ARBA00022679"/>
    </source>
</evidence>
<dbReference type="STRING" id="522306.CAP2UW1_2711"/>
<name>C7RSU2_ACCRE</name>
<dbReference type="Pfam" id="PF02384">
    <property type="entry name" value="N6_Mtase"/>
    <property type="match status" value="1"/>
</dbReference>
<feature type="domain" description="N6 adenine-specific DNA methyltransferase N-terminal" evidence="9">
    <location>
        <begin position="18"/>
        <end position="152"/>
    </location>
</feature>
<dbReference type="GO" id="GO:0008170">
    <property type="term" value="F:N-methyltransferase activity"/>
    <property type="evidence" value="ECO:0007669"/>
    <property type="project" value="InterPro"/>
</dbReference>
<gene>
    <name evidence="10" type="ordered locus">CAP2UW1_2711</name>
</gene>
<reference evidence="10" key="2">
    <citation type="submission" date="2009-09" db="EMBL/GenBank/DDBJ databases">
        <title>Complete sequence of chromosome of Candidatus Accumulibacter phosphatis clade IIA str. UW-1.</title>
        <authorList>
            <consortium name="US DOE Joint Genome Institute"/>
            <person name="Martin H.G."/>
            <person name="Ivanova N."/>
            <person name="Kunin V."/>
            <person name="Warnecke F."/>
            <person name="Barry K."/>
            <person name="He S."/>
            <person name="Salamov A."/>
            <person name="Szeto E."/>
            <person name="Dalin E."/>
            <person name="Pangilinan J.L."/>
            <person name="Lapidus A."/>
            <person name="Lowry S."/>
            <person name="Kyrpides N.C."/>
            <person name="McMahon K.D."/>
            <person name="Hugenholtz P."/>
        </authorList>
    </citation>
    <scope>NUCLEOTIDE SEQUENCE [LARGE SCALE GENOMIC DNA]</scope>
    <source>
        <strain evidence="10">UW-1</strain>
    </source>
</reference>
<comment type="similarity">
    <text evidence="1">Belongs to the N(4)/N(6)-methyltransferase family.</text>
</comment>
<dbReference type="InterPro" id="IPR052916">
    <property type="entry name" value="Type-I_RE_MTase_Subunit"/>
</dbReference>